<sequence>IHLKEHVYLILVSTAVTGALVGYLIFYFFFNNRNNENDMKGPWATKESRRLSKGASSPMEEEDEKMPELESDDENTPLRILQGRFNREVISNLHKFNKENGELIRLGDLESDKSDASDEDEDEVETPTGSSNEIVEIEELEEEGSTGNVDGKVEGEEKENTAMTKEEIMMEKLGTLHGKLATAQIRQESIKMKKKMSKNERDEEARIRDQQLEAIMALMKADKDKFGENSEELLLDQMESLYNI</sequence>
<feature type="compositionally biased region" description="Acidic residues" evidence="1">
    <location>
        <begin position="135"/>
        <end position="144"/>
    </location>
</feature>
<feature type="region of interest" description="Disordered" evidence="1">
    <location>
        <begin position="39"/>
        <end position="77"/>
    </location>
</feature>
<dbReference type="AlphaFoldDB" id="A0AAV5WU79"/>
<evidence type="ECO:0000256" key="1">
    <source>
        <dbReference type="SAM" id="MobiDB-lite"/>
    </source>
</evidence>
<dbReference type="InterPro" id="IPR026622">
    <property type="entry name" value="Mxra7"/>
</dbReference>
<feature type="compositionally biased region" description="Basic and acidic residues" evidence="1">
    <location>
        <begin position="107"/>
        <end position="116"/>
    </location>
</feature>
<feature type="domain" description="Matrix-remodeling-associated protein 7 helical" evidence="3">
    <location>
        <begin position="182"/>
        <end position="242"/>
    </location>
</feature>
<dbReference type="PANTHER" id="PTHR21845">
    <property type="entry name" value="TRANSMEMBRANE ANCHOR PROTEIN 1"/>
    <property type="match status" value="1"/>
</dbReference>
<keyword evidence="2" id="KW-0812">Transmembrane</keyword>
<feature type="compositionally biased region" description="Basic and acidic residues" evidence="1">
    <location>
        <begin position="151"/>
        <end position="163"/>
    </location>
</feature>
<feature type="region of interest" description="Disordered" evidence="1">
    <location>
        <begin position="107"/>
        <end position="163"/>
    </location>
</feature>
<keyword evidence="2" id="KW-1133">Transmembrane helix</keyword>
<keyword evidence="5" id="KW-1185">Reference proteome</keyword>
<feature type="non-terminal residue" evidence="4">
    <location>
        <position position="1"/>
    </location>
</feature>
<accession>A0AAV5WU79</accession>
<comment type="caution">
    <text evidence="4">The sequence shown here is derived from an EMBL/GenBank/DDBJ whole genome shotgun (WGS) entry which is preliminary data.</text>
</comment>
<gene>
    <name evidence="4" type="ORF">PFISCL1PPCAC_26873</name>
</gene>
<evidence type="ECO:0000259" key="3">
    <source>
        <dbReference type="Pfam" id="PF25473"/>
    </source>
</evidence>
<feature type="compositionally biased region" description="Acidic residues" evidence="1">
    <location>
        <begin position="59"/>
        <end position="75"/>
    </location>
</feature>
<organism evidence="4 5">
    <name type="scientific">Pristionchus fissidentatus</name>
    <dbReference type="NCBI Taxonomy" id="1538716"/>
    <lineage>
        <taxon>Eukaryota</taxon>
        <taxon>Metazoa</taxon>
        <taxon>Ecdysozoa</taxon>
        <taxon>Nematoda</taxon>
        <taxon>Chromadorea</taxon>
        <taxon>Rhabditida</taxon>
        <taxon>Rhabditina</taxon>
        <taxon>Diplogasteromorpha</taxon>
        <taxon>Diplogasteroidea</taxon>
        <taxon>Neodiplogasteridae</taxon>
        <taxon>Pristionchus</taxon>
    </lineage>
</organism>
<dbReference type="Pfam" id="PF25473">
    <property type="entry name" value="MXRA7_helical"/>
    <property type="match status" value="1"/>
</dbReference>
<name>A0AAV5WU79_9BILA</name>
<proteinExistence type="predicted"/>
<reference evidence="4" key="1">
    <citation type="submission" date="2023-10" db="EMBL/GenBank/DDBJ databases">
        <title>Genome assembly of Pristionchus species.</title>
        <authorList>
            <person name="Yoshida K."/>
            <person name="Sommer R.J."/>
        </authorList>
    </citation>
    <scope>NUCLEOTIDE SEQUENCE</scope>
    <source>
        <strain evidence="4">RS5133</strain>
    </source>
</reference>
<dbReference type="InterPro" id="IPR057534">
    <property type="entry name" value="MXRA7_helical"/>
</dbReference>
<dbReference type="PANTHER" id="PTHR21845:SF2">
    <property type="entry name" value="MATRIX-REMODELING-ASSOCIATED PROTEIN 7"/>
    <property type="match status" value="1"/>
</dbReference>
<dbReference type="Proteomes" id="UP001432322">
    <property type="component" value="Unassembled WGS sequence"/>
</dbReference>
<keyword evidence="2" id="KW-0472">Membrane</keyword>
<feature type="transmembrane region" description="Helical" evidence="2">
    <location>
        <begin position="6"/>
        <end position="30"/>
    </location>
</feature>
<evidence type="ECO:0000256" key="2">
    <source>
        <dbReference type="SAM" id="Phobius"/>
    </source>
</evidence>
<dbReference type="EMBL" id="BTSY01000007">
    <property type="protein sequence ID" value="GMT35576.1"/>
    <property type="molecule type" value="Genomic_DNA"/>
</dbReference>
<protein>
    <recommendedName>
        <fullName evidence="3">Matrix-remodeling-associated protein 7 helical domain-containing protein</fullName>
    </recommendedName>
</protein>
<evidence type="ECO:0000313" key="4">
    <source>
        <dbReference type="EMBL" id="GMT35576.1"/>
    </source>
</evidence>
<evidence type="ECO:0000313" key="5">
    <source>
        <dbReference type="Proteomes" id="UP001432322"/>
    </source>
</evidence>